<name>A0ABV2VS39_9ACTN</name>
<keyword evidence="2" id="KW-1185">Reference proteome</keyword>
<reference evidence="1 2" key="1">
    <citation type="submission" date="2024-06" db="EMBL/GenBank/DDBJ databases">
        <title>The Natural Products Discovery Center: Release of the First 8490 Sequenced Strains for Exploring Actinobacteria Biosynthetic Diversity.</title>
        <authorList>
            <person name="Kalkreuter E."/>
            <person name="Kautsar S.A."/>
            <person name="Yang D."/>
            <person name="Bader C.D."/>
            <person name="Teijaro C.N."/>
            <person name="Fluegel L."/>
            <person name="Davis C.M."/>
            <person name="Simpson J.R."/>
            <person name="Lauterbach L."/>
            <person name="Steele A.D."/>
            <person name="Gui C."/>
            <person name="Meng S."/>
            <person name="Li G."/>
            <person name="Viehrig K."/>
            <person name="Ye F."/>
            <person name="Su P."/>
            <person name="Kiefer A.F."/>
            <person name="Nichols A."/>
            <person name="Cepeda A.J."/>
            <person name="Yan W."/>
            <person name="Fan B."/>
            <person name="Jiang Y."/>
            <person name="Adhikari A."/>
            <person name="Zheng C.-J."/>
            <person name="Schuster L."/>
            <person name="Cowan T.M."/>
            <person name="Smanski M.J."/>
            <person name="Chevrette M.G."/>
            <person name="De Carvalho L.P.S."/>
            <person name="Shen B."/>
        </authorList>
    </citation>
    <scope>NUCLEOTIDE SEQUENCE [LARGE SCALE GENOMIC DNA]</scope>
    <source>
        <strain evidence="1 2">NPDC006286</strain>
    </source>
</reference>
<gene>
    <name evidence="1" type="ORF">ABZ071_27690</name>
</gene>
<evidence type="ECO:0008006" key="3">
    <source>
        <dbReference type="Google" id="ProtNLM"/>
    </source>
</evidence>
<proteinExistence type="predicted"/>
<dbReference type="Proteomes" id="UP001550348">
    <property type="component" value="Unassembled WGS sequence"/>
</dbReference>
<sequence length="80" mass="8983">MTWRTRYGRLVATRIEDIDGNGRMEIRVSARLDVDERVARVQAQQLAVRVDEIVREVMGLPAFGSPPVGPQISSRASGYR</sequence>
<comment type="caution">
    <text evidence="1">The sequence shown here is derived from an EMBL/GenBank/DDBJ whole genome shotgun (WGS) entry which is preliminary data.</text>
</comment>
<protein>
    <recommendedName>
        <fullName evidence="3">Asp23/Gls24 family envelope stress response protein</fullName>
    </recommendedName>
</protein>
<dbReference type="EMBL" id="JBEXRX010000117">
    <property type="protein sequence ID" value="MEU0155616.1"/>
    <property type="molecule type" value="Genomic_DNA"/>
</dbReference>
<accession>A0ABV2VS39</accession>
<evidence type="ECO:0000313" key="1">
    <source>
        <dbReference type="EMBL" id="MEU0155616.1"/>
    </source>
</evidence>
<organism evidence="1 2">
    <name type="scientific">Micromonospora fulviviridis</name>
    <dbReference type="NCBI Taxonomy" id="47860"/>
    <lineage>
        <taxon>Bacteria</taxon>
        <taxon>Bacillati</taxon>
        <taxon>Actinomycetota</taxon>
        <taxon>Actinomycetes</taxon>
        <taxon>Micromonosporales</taxon>
        <taxon>Micromonosporaceae</taxon>
        <taxon>Micromonospora</taxon>
    </lineage>
</organism>
<dbReference type="RefSeq" id="WP_355667194.1">
    <property type="nucleotide sequence ID" value="NZ_JBEXRX010000117.1"/>
</dbReference>
<evidence type="ECO:0000313" key="2">
    <source>
        <dbReference type="Proteomes" id="UP001550348"/>
    </source>
</evidence>